<accession>A0A1Y2GDP0</accession>
<evidence type="ECO:0000259" key="17">
    <source>
        <dbReference type="PROSITE" id="PS50113"/>
    </source>
</evidence>
<dbReference type="CDD" id="cd00082">
    <property type="entry name" value="HisKA"/>
    <property type="match status" value="1"/>
</dbReference>
<feature type="compositionally biased region" description="Basic and acidic residues" evidence="13">
    <location>
        <begin position="577"/>
        <end position="591"/>
    </location>
</feature>
<feature type="region of interest" description="Disordered" evidence="13">
    <location>
        <begin position="328"/>
        <end position="349"/>
    </location>
</feature>
<dbReference type="InterPro" id="IPR005467">
    <property type="entry name" value="His_kinase_dom"/>
</dbReference>
<dbReference type="STRING" id="64571.A0A1Y2GDP0"/>
<feature type="domain" description="Histidine kinase" evidence="14">
    <location>
        <begin position="1470"/>
        <end position="1695"/>
    </location>
</feature>
<keyword evidence="7" id="KW-0547">Nucleotide-binding</keyword>
<proteinExistence type="predicted"/>
<dbReference type="FunFam" id="3.30.565.10:FF:000010">
    <property type="entry name" value="Sensor histidine kinase RcsC"/>
    <property type="match status" value="1"/>
</dbReference>
<feature type="compositionally biased region" description="Polar residues" evidence="13">
    <location>
        <begin position="992"/>
        <end position="1002"/>
    </location>
</feature>
<comment type="subcellular location">
    <subcellularLocation>
        <location evidence="2">Cytoplasm</location>
    </subcellularLocation>
</comment>
<dbReference type="OrthoDB" id="303614at2759"/>
<feature type="compositionally biased region" description="Basic residues" evidence="13">
    <location>
        <begin position="1140"/>
        <end position="1154"/>
    </location>
</feature>
<feature type="compositionally biased region" description="Polar residues" evidence="13">
    <location>
        <begin position="1114"/>
        <end position="1136"/>
    </location>
</feature>
<feature type="compositionally biased region" description="Polar residues" evidence="13">
    <location>
        <begin position="737"/>
        <end position="756"/>
    </location>
</feature>
<evidence type="ECO:0000259" key="14">
    <source>
        <dbReference type="PROSITE" id="PS50109"/>
    </source>
</evidence>
<dbReference type="InterPro" id="IPR036097">
    <property type="entry name" value="HisK_dim/P_sf"/>
</dbReference>
<comment type="catalytic activity">
    <reaction evidence="1">
        <text>ATP + protein L-histidine = ADP + protein N-phospho-L-histidine.</text>
        <dbReference type="EC" id="2.7.13.3"/>
    </reaction>
</comment>
<dbReference type="InterPro" id="IPR003594">
    <property type="entry name" value="HATPase_dom"/>
</dbReference>
<evidence type="ECO:0000256" key="1">
    <source>
        <dbReference type="ARBA" id="ARBA00000085"/>
    </source>
</evidence>
<keyword evidence="19" id="KW-1185">Reference proteome</keyword>
<feature type="compositionally biased region" description="Polar residues" evidence="13">
    <location>
        <begin position="805"/>
        <end position="819"/>
    </location>
</feature>
<dbReference type="CDD" id="cd17546">
    <property type="entry name" value="REC_hyHK_CKI1_RcsC-like"/>
    <property type="match status" value="1"/>
</dbReference>
<dbReference type="FunFam" id="1.10.287.130:FF:000002">
    <property type="entry name" value="Two-component osmosensing histidine kinase"/>
    <property type="match status" value="1"/>
</dbReference>
<dbReference type="InterPro" id="IPR000014">
    <property type="entry name" value="PAS"/>
</dbReference>
<evidence type="ECO:0000259" key="15">
    <source>
        <dbReference type="PROSITE" id="PS50110"/>
    </source>
</evidence>
<dbReference type="PROSITE" id="PS50112">
    <property type="entry name" value="PAS"/>
    <property type="match status" value="1"/>
</dbReference>
<keyword evidence="6" id="KW-0808">Transferase</keyword>
<dbReference type="InterPro" id="IPR001610">
    <property type="entry name" value="PAC"/>
</dbReference>
<feature type="region of interest" description="Disordered" evidence="13">
    <location>
        <begin position="1361"/>
        <end position="1396"/>
    </location>
</feature>
<sequence>MAMHLSNLKNNRSIISSTNPSKTDIEFESHSFSSSISHSEKTTESSSPSDSTLALQSSQNVVSHSPGENAVNYEPHRSTVSLDPAASIHNLVQKALSFQSSLVPTMVSQASDLPFPSVQELSLMLSADIEIHRLWKTITEILSQKFYATRITLSLPQDPTAVASSIENNLHQSRPWGLKAHWDYKHHFLDENTVTPKDEFAHHHHRLQKNSSLAQDYHDLQSLRLSVSSFPLPSSSSSSSFSSSSSPSSFSRRRATTANNSFNININGNDHSREYDHINTNSIDENSTNRGSAKSDNGDTNNTRSRQYYPVPDTVEYHEDYWTTNPPQDCGYSSSTSSASSYSSVSDWTDTSRSAIRPRRFTPHSSGTECFANLQSLEYDPEPLLNERTIDSILKAGKTVVLTREYVGSKTMRRKGSRMRSFLSRRVHDEEDDSSYTDTDPADDHADIQDVEDTDRKGMARALYTEGESIFEQDTGSDMDSSSSRYDSEGSYFPPVETTLYNARGNNAGLLGGHSKTGYTDIVQGLNPTWSQSPAPSPNIIKEDPTINPFFQPLTSYPAMDEDTFDPPDSISDSTEDDHNIESDQPKESYHHTGPSRPQVPVSSSQIPLPTPSSVLSNARSLIHIPLYRSMDHNNQRYLPSDIRSHRPPAMPVGIISFLSDQIPYPPEALDILTDLNPFLANQITNALRLEDIVTRSHRWGDISTPSMSDGPLTNETFAESIQRKMKETGDDLRTPKPSTVSHSASQDYMNATSAGISHPRHKQSSTRYTTAASRIRSKSRNQQSNASQTLSKQLRMTKDPEGYNDSSSYKYQSSTQAKMSIKRDTTVPLGPSGLSDGNLTEPEPSPVHSPNENQFDPYDMPQSSKQPEACYNLDSTTDEIHRNLNLLNLDVTGSATCPLAPQTKKVSGRQHHTSRNALSHHTDDAFLSGWSNDCRRMGSSKLLDIEGNEGLDNHERMWQTLQAEEPEERARSLPSSRLGDSELELAGNESLRLSSTHSVSPTGGAKRHLFSTSKRSGLRRRRKSVKDHIRSRGTPSHLSESPLPSSPYTPTMSGFSSQQSEASSGSANISVPAFSPDPSPIASPSVHQTRAFDHDFRMMDLAASHEHGEARKTSLSRQGSGWSFNSDDTSLTSPGPQHEKHHVGRKHKRKHHAFSSERHGHNPFPRTRLLRLIVDAISHHVFTLSPRSGCLTWLNQRSLQYTGLPLSQLLHTSWTQLLHEDDRETFQPLFKDCFIRGEMFNAQYRVRRFDGQYRWFLGRILPVRDCGGNIVHWFGTCTDIHDQKLVELQFNRQVELELSEKKYRLLAEAIPQIVFTASPHIGLTYANAKWFTYSGQVFEQASGLGFMDHVHPDDRAKCFLPTNLPEGSGPPPEMSGSDPSSRYSTSPGTAYGKGPGEVSYQTEMRLLRKDSKYRWFLVKCISVEVVEQGRKWFGTCTDINDQKLLEHKLKEAHDAAQKSTESKTRFLSNMSHEIRTPLVGITGMINFLITTDLTSEQLDYVHTVQQSAEALLLVINDILDLSKVEAGMMKLEMEPFSVHAMIEGANELLSTLAIQKGLELGFLVEDDVPEVVVGDRVRLRQVLINIIGNAIKFTSQGEVFSRCSLVPSKPNTDPTSLTIKFEISDTGKGFDESERAVMFKPFSQVDTSSTRKHGGTGLGLVLSKEFVELHGGSIQCESVKGQGSKFSFTFVARIPPPNTTARATTPIASDDVHLSEMLKVNRKPTPSASAASSAVPVLKLPSKSTSFKDNKAVPEILPLRHVTGLKLIPGEMCFAEPDLEDTIATASNALKSAARKIGRGEFATADITLNSIAEDELEARKHSAALNPKANIDLPVSDISTVMSRTESILDERRYLKVGQLTPTNPPLGEPPSVAIVAANLPNPAVDMKLAIPAKVLESKALAAETKKTVTPSAAVSQLMRPVQMLSNNSSSSASSSSVSSSSSLSSSSSSSTISSFDSKLSASTAISSSESLTLPVSTPISPEQPRILVIADLLHARETILHLVNQLVPKELNPLIDVAVDLKEGIEYLVGERKQVTLTGKFNYLLINLASYMAVMDIFSAMQQDGVLVESNIMTCVITTPMQRAALMEAIKVEEASMEIVKPKDGQTPIKVIPDKVEWVFKPLTKARLYVAFADAVMQHDCVSGDHSGSRTNGKDGFVDSNKINLKRRTAQQVVINQKEIFNQMHDAMEGRNIRILLAEDDLTNQKVIRRYFQKVGAELVIANDGNECVDKFKSYPRNHFSLILCDLFMPGKDGYEATRTIRDWESQHLQEGEKRIPIVALSANVMANVAEQCLNSGFTSYLSKPVDFKKLSETLCKLVL</sequence>
<feature type="region of interest" description="Disordered" evidence="13">
    <location>
        <begin position="725"/>
        <end position="865"/>
    </location>
</feature>
<dbReference type="Pfam" id="PF00072">
    <property type="entry name" value="Response_reg"/>
    <property type="match status" value="1"/>
</dbReference>
<dbReference type="InterPro" id="IPR011006">
    <property type="entry name" value="CheY-like_superfamily"/>
</dbReference>
<feature type="compositionally biased region" description="Basic and acidic residues" evidence="13">
    <location>
        <begin position="725"/>
        <end position="735"/>
    </location>
</feature>
<feature type="domain" description="PAS" evidence="16">
    <location>
        <begin position="1167"/>
        <end position="1238"/>
    </location>
</feature>
<reference evidence="18 19" key="1">
    <citation type="submission" date="2016-07" db="EMBL/GenBank/DDBJ databases">
        <title>Pervasive Adenine N6-methylation of Active Genes in Fungi.</title>
        <authorList>
            <consortium name="DOE Joint Genome Institute"/>
            <person name="Mondo S.J."/>
            <person name="Dannebaum R.O."/>
            <person name="Kuo R.C."/>
            <person name="Labutti K."/>
            <person name="Haridas S."/>
            <person name="Kuo A."/>
            <person name="Salamov A."/>
            <person name="Ahrendt S.R."/>
            <person name="Lipzen A."/>
            <person name="Sullivan W."/>
            <person name="Andreopoulos W.B."/>
            <person name="Clum A."/>
            <person name="Lindquist E."/>
            <person name="Daum C."/>
            <person name="Ramamoorthy G.K."/>
            <person name="Gryganskyi A."/>
            <person name="Culley D."/>
            <person name="Magnuson J.K."/>
            <person name="James T.Y."/>
            <person name="O'Malley M.A."/>
            <person name="Stajich J.E."/>
            <person name="Spatafora J.W."/>
            <person name="Visel A."/>
            <person name="Grigoriev I.V."/>
        </authorList>
    </citation>
    <scope>NUCLEOTIDE SEQUENCE [LARGE SCALE GENOMIC DNA]</scope>
    <source>
        <strain evidence="18 19">NRRL 3116</strain>
    </source>
</reference>
<dbReference type="RefSeq" id="XP_021878198.1">
    <property type="nucleotide sequence ID" value="XM_022025236.1"/>
</dbReference>
<dbReference type="Proteomes" id="UP000193648">
    <property type="component" value="Unassembled WGS sequence"/>
</dbReference>
<feature type="region of interest" description="Disordered" evidence="13">
    <location>
        <begin position="1"/>
        <end position="74"/>
    </location>
</feature>
<dbReference type="PROSITE" id="PS50109">
    <property type="entry name" value="HIS_KIN"/>
    <property type="match status" value="1"/>
</dbReference>
<dbReference type="GO" id="GO:1900745">
    <property type="term" value="P:positive regulation of p38MAPK cascade"/>
    <property type="evidence" value="ECO:0007669"/>
    <property type="project" value="UniProtKB-ARBA"/>
</dbReference>
<feature type="compositionally biased region" description="Low complexity" evidence="13">
    <location>
        <begin position="259"/>
        <end position="269"/>
    </location>
</feature>
<feature type="compositionally biased region" description="Basic residues" evidence="13">
    <location>
        <begin position="1017"/>
        <end position="1032"/>
    </location>
</feature>
<evidence type="ECO:0000313" key="18">
    <source>
        <dbReference type="EMBL" id="ORZ07964.1"/>
    </source>
</evidence>
<evidence type="ECO:0000256" key="12">
    <source>
        <dbReference type="PROSITE-ProRule" id="PRU00169"/>
    </source>
</evidence>
<dbReference type="GO" id="GO:0000155">
    <property type="term" value="F:phosphorelay sensor kinase activity"/>
    <property type="evidence" value="ECO:0007669"/>
    <property type="project" value="InterPro"/>
</dbReference>
<evidence type="ECO:0000259" key="16">
    <source>
        <dbReference type="PROSITE" id="PS50112"/>
    </source>
</evidence>
<dbReference type="SUPFAM" id="SSF52172">
    <property type="entry name" value="CheY-like"/>
    <property type="match status" value="1"/>
</dbReference>
<dbReference type="SUPFAM" id="SSF55874">
    <property type="entry name" value="ATPase domain of HSP90 chaperone/DNA topoisomerase II/histidine kinase"/>
    <property type="match status" value="1"/>
</dbReference>
<feature type="compositionally biased region" description="Low complexity" evidence="13">
    <location>
        <begin position="478"/>
        <end position="490"/>
    </location>
</feature>
<keyword evidence="5 12" id="KW-0597">Phosphoprotein</keyword>
<evidence type="ECO:0000256" key="9">
    <source>
        <dbReference type="ARBA" id="ARBA00022840"/>
    </source>
</evidence>
<protein>
    <recommendedName>
        <fullName evidence="3">histidine kinase</fullName>
        <ecNumber evidence="3">2.7.13.3</ecNumber>
    </recommendedName>
</protein>
<keyword evidence="4" id="KW-0963">Cytoplasm</keyword>
<dbReference type="PROSITE" id="PS50113">
    <property type="entry name" value="PAC"/>
    <property type="match status" value="2"/>
</dbReference>
<evidence type="ECO:0000256" key="2">
    <source>
        <dbReference type="ARBA" id="ARBA00004496"/>
    </source>
</evidence>
<dbReference type="SMART" id="SM00388">
    <property type="entry name" value="HisKA"/>
    <property type="match status" value="1"/>
</dbReference>
<keyword evidence="8" id="KW-0418">Kinase</keyword>
<feature type="compositionally biased region" description="Polar residues" evidence="13">
    <location>
        <begin position="7"/>
        <end position="22"/>
    </location>
</feature>
<dbReference type="InterPro" id="IPR036890">
    <property type="entry name" value="HATPase_C_sf"/>
</dbReference>
<feature type="region of interest" description="Disordered" evidence="13">
    <location>
        <begin position="1928"/>
        <end position="1955"/>
    </location>
</feature>
<evidence type="ECO:0000256" key="8">
    <source>
        <dbReference type="ARBA" id="ARBA00022777"/>
    </source>
</evidence>
<dbReference type="GeneID" id="33567080"/>
<dbReference type="InterPro" id="IPR035965">
    <property type="entry name" value="PAS-like_dom_sf"/>
</dbReference>
<dbReference type="Pfam" id="PF02518">
    <property type="entry name" value="HATPase_c"/>
    <property type="match status" value="1"/>
</dbReference>
<dbReference type="PROSITE" id="PS50110">
    <property type="entry name" value="RESPONSE_REGULATORY"/>
    <property type="match status" value="1"/>
</dbReference>
<comment type="caution">
    <text evidence="18">The sequence shown here is derived from an EMBL/GenBank/DDBJ whole genome shotgun (WGS) entry which is preliminary data.</text>
</comment>
<feature type="modified residue" description="4-aspartylphosphate" evidence="12">
    <location>
        <position position="2249"/>
    </location>
</feature>
<feature type="region of interest" description="Disordered" evidence="13">
    <location>
        <begin position="555"/>
        <end position="613"/>
    </location>
</feature>
<dbReference type="CDD" id="cd16922">
    <property type="entry name" value="HATPase_EvgS-ArcB-TorS-like"/>
    <property type="match status" value="1"/>
</dbReference>
<feature type="domain" description="Response regulatory" evidence="15">
    <location>
        <begin position="2197"/>
        <end position="2322"/>
    </location>
</feature>
<name>A0A1Y2GDP0_9FUNG</name>
<dbReference type="InterPro" id="IPR000700">
    <property type="entry name" value="PAS-assoc_C"/>
</dbReference>
<feature type="region of interest" description="Disordered" evidence="13">
    <location>
        <begin position="233"/>
        <end position="308"/>
    </location>
</feature>
<feature type="compositionally biased region" description="Low complexity" evidence="13">
    <location>
        <begin position="1035"/>
        <end position="1068"/>
    </location>
</feature>
<dbReference type="Gene3D" id="1.10.287.130">
    <property type="match status" value="1"/>
</dbReference>
<dbReference type="PRINTS" id="PR00344">
    <property type="entry name" value="BCTRLSENSOR"/>
</dbReference>
<gene>
    <name evidence="18" type="ORF">BCR41DRAFT_359711</name>
</gene>
<dbReference type="InterPro" id="IPR004358">
    <property type="entry name" value="Sig_transdc_His_kin-like_C"/>
</dbReference>
<keyword evidence="9" id="KW-0067">ATP-binding</keyword>
<feature type="region of interest" description="Disordered" evidence="13">
    <location>
        <begin position="990"/>
        <end position="1087"/>
    </location>
</feature>
<feature type="region of interest" description="Disordered" evidence="13">
    <location>
        <begin position="1106"/>
        <end position="1161"/>
    </location>
</feature>
<dbReference type="Gene3D" id="3.40.50.2300">
    <property type="match status" value="1"/>
</dbReference>
<evidence type="ECO:0000256" key="4">
    <source>
        <dbReference type="ARBA" id="ARBA00022490"/>
    </source>
</evidence>
<dbReference type="FunFam" id="3.30.450.20:FF:000099">
    <property type="entry name" value="Sensory box sensor histidine kinase"/>
    <property type="match status" value="1"/>
</dbReference>
<feature type="compositionally biased region" description="Polar residues" evidence="13">
    <location>
        <begin position="781"/>
        <end position="795"/>
    </location>
</feature>
<feature type="compositionally biased region" description="Polar residues" evidence="13">
    <location>
        <begin position="278"/>
        <end position="306"/>
    </location>
</feature>
<dbReference type="SMART" id="SM00091">
    <property type="entry name" value="PAS"/>
    <property type="match status" value="2"/>
</dbReference>
<dbReference type="Gene3D" id="3.30.450.20">
    <property type="entry name" value="PAS domain"/>
    <property type="match status" value="2"/>
</dbReference>
<dbReference type="SMART" id="SM00387">
    <property type="entry name" value="HATPase_c"/>
    <property type="match status" value="1"/>
</dbReference>
<dbReference type="GO" id="GO:0005524">
    <property type="term" value="F:ATP binding"/>
    <property type="evidence" value="ECO:0007669"/>
    <property type="project" value="UniProtKB-KW"/>
</dbReference>
<evidence type="ECO:0000313" key="19">
    <source>
        <dbReference type="Proteomes" id="UP000193648"/>
    </source>
</evidence>
<feature type="region of interest" description="Disordered" evidence="13">
    <location>
        <begin position="467"/>
        <end position="490"/>
    </location>
</feature>
<dbReference type="InterPro" id="IPR013655">
    <property type="entry name" value="PAS_fold_3"/>
</dbReference>
<evidence type="ECO:0000256" key="6">
    <source>
        <dbReference type="ARBA" id="ARBA00022679"/>
    </source>
</evidence>
<dbReference type="CDD" id="cd00130">
    <property type="entry name" value="PAS"/>
    <property type="match status" value="1"/>
</dbReference>
<dbReference type="InterPro" id="IPR001789">
    <property type="entry name" value="Sig_transdc_resp-reg_receiver"/>
</dbReference>
<feature type="compositionally biased region" description="Polar residues" evidence="13">
    <location>
        <begin position="52"/>
        <end position="63"/>
    </location>
</feature>
<feature type="compositionally biased region" description="Low complexity" evidence="13">
    <location>
        <begin position="233"/>
        <end position="250"/>
    </location>
</feature>
<dbReference type="EMBL" id="MCFF01000039">
    <property type="protein sequence ID" value="ORZ07964.1"/>
    <property type="molecule type" value="Genomic_DNA"/>
</dbReference>
<dbReference type="Gene3D" id="3.30.565.10">
    <property type="entry name" value="Histidine kinase-like ATPase, C-terminal domain"/>
    <property type="match status" value="1"/>
</dbReference>
<dbReference type="SMART" id="SM00086">
    <property type="entry name" value="PAC"/>
    <property type="match status" value="2"/>
</dbReference>
<dbReference type="InterPro" id="IPR003661">
    <property type="entry name" value="HisK_dim/P_dom"/>
</dbReference>
<feature type="domain" description="PAC" evidence="17">
    <location>
        <begin position="1401"/>
        <end position="1452"/>
    </location>
</feature>
<dbReference type="GO" id="GO:0005737">
    <property type="term" value="C:cytoplasm"/>
    <property type="evidence" value="ECO:0007669"/>
    <property type="project" value="UniProtKB-SubCell"/>
</dbReference>
<dbReference type="NCBIfam" id="TIGR00229">
    <property type="entry name" value="sensory_box"/>
    <property type="match status" value="1"/>
</dbReference>
<evidence type="ECO:0000256" key="3">
    <source>
        <dbReference type="ARBA" id="ARBA00012438"/>
    </source>
</evidence>
<dbReference type="PANTHER" id="PTHR45339">
    <property type="entry name" value="HYBRID SIGNAL TRANSDUCTION HISTIDINE KINASE J"/>
    <property type="match status" value="1"/>
</dbReference>
<comment type="function">
    <text evidence="11">Involved in the control of the SAPK-dependent transcriptional response to peroxide stress. Regulates sty1 activity.</text>
</comment>
<evidence type="ECO:0000256" key="5">
    <source>
        <dbReference type="ARBA" id="ARBA00022553"/>
    </source>
</evidence>
<dbReference type="SUPFAM" id="SSF55785">
    <property type="entry name" value="PYP-like sensor domain (PAS domain)"/>
    <property type="match status" value="2"/>
</dbReference>
<evidence type="ECO:0000256" key="7">
    <source>
        <dbReference type="ARBA" id="ARBA00022741"/>
    </source>
</evidence>
<evidence type="ECO:0000256" key="13">
    <source>
        <dbReference type="SAM" id="MobiDB-lite"/>
    </source>
</evidence>
<dbReference type="PANTHER" id="PTHR45339:SF1">
    <property type="entry name" value="HYBRID SIGNAL TRANSDUCTION HISTIDINE KINASE J"/>
    <property type="match status" value="1"/>
</dbReference>
<feature type="compositionally biased region" description="Basic and acidic residues" evidence="13">
    <location>
        <begin position="442"/>
        <end position="455"/>
    </location>
</feature>
<evidence type="ECO:0000256" key="10">
    <source>
        <dbReference type="ARBA" id="ARBA00023012"/>
    </source>
</evidence>
<feature type="compositionally biased region" description="Low complexity" evidence="13">
    <location>
        <begin position="333"/>
        <end position="349"/>
    </location>
</feature>
<evidence type="ECO:0000256" key="11">
    <source>
        <dbReference type="ARBA" id="ARBA00054109"/>
    </source>
</evidence>
<keyword evidence="10" id="KW-0902">Two-component regulatory system</keyword>
<feature type="compositionally biased region" description="Low complexity" evidence="13">
    <location>
        <begin position="595"/>
        <end position="608"/>
    </location>
</feature>
<dbReference type="EC" id="2.7.13.3" evidence="3"/>
<organism evidence="18 19">
    <name type="scientific">Lobosporangium transversale</name>
    <dbReference type="NCBI Taxonomy" id="64571"/>
    <lineage>
        <taxon>Eukaryota</taxon>
        <taxon>Fungi</taxon>
        <taxon>Fungi incertae sedis</taxon>
        <taxon>Mucoromycota</taxon>
        <taxon>Mortierellomycotina</taxon>
        <taxon>Mortierellomycetes</taxon>
        <taxon>Mortierellales</taxon>
        <taxon>Mortierellaceae</taxon>
        <taxon>Lobosporangium</taxon>
    </lineage>
</organism>
<feature type="region of interest" description="Disordered" evidence="13">
    <location>
        <begin position="418"/>
        <end position="455"/>
    </location>
</feature>
<dbReference type="Pfam" id="PF08447">
    <property type="entry name" value="PAS_3"/>
    <property type="match status" value="1"/>
</dbReference>
<dbReference type="InParanoid" id="A0A1Y2GDP0"/>
<dbReference type="GO" id="GO:0009365">
    <property type="term" value="C:protein histidine kinase complex"/>
    <property type="evidence" value="ECO:0007669"/>
    <property type="project" value="UniProtKB-ARBA"/>
</dbReference>
<feature type="domain" description="PAC" evidence="17">
    <location>
        <begin position="1241"/>
        <end position="1293"/>
    </location>
</feature>
<dbReference type="SUPFAM" id="SSF47384">
    <property type="entry name" value="Homodimeric domain of signal transducing histidine kinase"/>
    <property type="match status" value="1"/>
</dbReference>
<dbReference type="Pfam" id="PF00512">
    <property type="entry name" value="HisKA"/>
    <property type="match status" value="1"/>
</dbReference>
<dbReference type="SMART" id="SM00448">
    <property type="entry name" value="REC"/>
    <property type="match status" value="1"/>
</dbReference>